<sequence length="147" mass="16613">MAAFDLPRSILEETFSHFRGCGGGRRECQALWLSPWDTPQTITKVVHPKHTAHAAAFVLDDRWLNDFWMSLARENLGIRFQVHTHPGAAFHSPTDDAFPIIHTVGFLSLVIPNFGLGRVGFEDAYLTEIQEDGCWRRISIGERIALI</sequence>
<dbReference type="Proteomes" id="UP001228905">
    <property type="component" value="Unassembled WGS sequence"/>
</dbReference>
<name>A0ABU0IUS7_9CAUL</name>
<evidence type="ECO:0008006" key="3">
    <source>
        <dbReference type="Google" id="ProtNLM"/>
    </source>
</evidence>
<dbReference type="EMBL" id="JAUSVS010000004">
    <property type="protein sequence ID" value="MDQ0464702.1"/>
    <property type="molecule type" value="Genomic_DNA"/>
</dbReference>
<protein>
    <recommendedName>
        <fullName evidence="3">JAB domain-containing protein</fullName>
    </recommendedName>
</protein>
<gene>
    <name evidence="1" type="ORF">QO010_002486</name>
</gene>
<keyword evidence="2" id="KW-1185">Reference proteome</keyword>
<evidence type="ECO:0000313" key="2">
    <source>
        <dbReference type="Proteomes" id="UP001228905"/>
    </source>
</evidence>
<accession>A0ABU0IUS7</accession>
<dbReference type="RefSeq" id="WP_307349550.1">
    <property type="nucleotide sequence ID" value="NZ_JAUSVS010000004.1"/>
</dbReference>
<organism evidence="1 2">
    <name type="scientific">Caulobacter ginsengisoli</name>
    <dbReference type="NCBI Taxonomy" id="400775"/>
    <lineage>
        <taxon>Bacteria</taxon>
        <taxon>Pseudomonadati</taxon>
        <taxon>Pseudomonadota</taxon>
        <taxon>Alphaproteobacteria</taxon>
        <taxon>Caulobacterales</taxon>
        <taxon>Caulobacteraceae</taxon>
        <taxon>Caulobacter</taxon>
    </lineage>
</organism>
<dbReference type="SUPFAM" id="SSF102712">
    <property type="entry name" value="JAB1/MPN domain"/>
    <property type="match status" value="1"/>
</dbReference>
<comment type="caution">
    <text evidence="1">The sequence shown here is derived from an EMBL/GenBank/DDBJ whole genome shotgun (WGS) entry which is preliminary data.</text>
</comment>
<evidence type="ECO:0000313" key="1">
    <source>
        <dbReference type="EMBL" id="MDQ0464702.1"/>
    </source>
</evidence>
<reference evidence="1 2" key="1">
    <citation type="submission" date="2023-07" db="EMBL/GenBank/DDBJ databases">
        <title>Genomic Encyclopedia of Type Strains, Phase IV (KMG-IV): sequencing the most valuable type-strain genomes for metagenomic binning, comparative biology and taxonomic classification.</title>
        <authorList>
            <person name="Goeker M."/>
        </authorList>
    </citation>
    <scope>NUCLEOTIDE SEQUENCE [LARGE SCALE GENOMIC DNA]</scope>
    <source>
        <strain evidence="1 2">DSM 18695</strain>
    </source>
</reference>
<proteinExistence type="predicted"/>